<evidence type="ECO:0000313" key="1">
    <source>
        <dbReference type="EMBL" id="VDL65731.1"/>
    </source>
</evidence>
<reference evidence="3" key="1">
    <citation type="submission" date="2017-02" db="UniProtKB">
        <authorList>
            <consortium name="WormBaseParasite"/>
        </authorList>
    </citation>
    <scope>IDENTIFICATION</scope>
</reference>
<evidence type="ECO:0000313" key="2">
    <source>
        <dbReference type="Proteomes" id="UP000271162"/>
    </source>
</evidence>
<reference evidence="1 2" key="2">
    <citation type="submission" date="2018-11" db="EMBL/GenBank/DDBJ databases">
        <authorList>
            <consortium name="Pathogen Informatics"/>
        </authorList>
    </citation>
    <scope>NUCLEOTIDE SEQUENCE [LARGE SCALE GENOMIC DNA]</scope>
</reference>
<evidence type="ECO:0000313" key="3">
    <source>
        <dbReference type="WBParaSite" id="NBR_0000214101-mRNA-1"/>
    </source>
</evidence>
<accession>A0A0N4XHY9</accession>
<keyword evidence="2" id="KW-1185">Reference proteome</keyword>
<protein>
    <submittedName>
        <fullName evidence="1 3">Uncharacterized protein</fullName>
    </submittedName>
</protein>
<sequence>MTSVATSKSNPTKACKALITAQEVLSQRRKEFIDVSKDLASDESPDVYFKQSGIDDIVIQAETIMATVASHFQEVNGLIDSHTTVESTETSSSVTAQEDQP</sequence>
<dbReference type="AlphaFoldDB" id="A0A0N4XHY9"/>
<dbReference type="WBParaSite" id="NBR_0000214101-mRNA-1">
    <property type="protein sequence ID" value="NBR_0000214101-mRNA-1"/>
    <property type="gene ID" value="NBR_0000214101"/>
</dbReference>
<proteinExistence type="predicted"/>
<organism evidence="3">
    <name type="scientific">Nippostrongylus brasiliensis</name>
    <name type="common">Rat hookworm</name>
    <dbReference type="NCBI Taxonomy" id="27835"/>
    <lineage>
        <taxon>Eukaryota</taxon>
        <taxon>Metazoa</taxon>
        <taxon>Ecdysozoa</taxon>
        <taxon>Nematoda</taxon>
        <taxon>Chromadorea</taxon>
        <taxon>Rhabditida</taxon>
        <taxon>Rhabditina</taxon>
        <taxon>Rhabditomorpha</taxon>
        <taxon>Strongyloidea</taxon>
        <taxon>Heligmosomidae</taxon>
        <taxon>Nippostrongylus</taxon>
    </lineage>
</organism>
<gene>
    <name evidence="1" type="ORF">NBR_LOCUS2142</name>
</gene>
<dbReference type="EMBL" id="UYSL01002239">
    <property type="protein sequence ID" value="VDL65731.1"/>
    <property type="molecule type" value="Genomic_DNA"/>
</dbReference>
<dbReference type="Proteomes" id="UP000271162">
    <property type="component" value="Unassembled WGS sequence"/>
</dbReference>
<name>A0A0N4XHY9_NIPBR</name>